<evidence type="ECO:0000313" key="1">
    <source>
        <dbReference type="EMBL" id="AWK90238.1"/>
    </source>
</evidence>
<evidence type="ECO:0000313" key="2">
    <source>
        <dbReference type="Proteomes" id="UP000245629"/>
    </source>
</evidence>
<dbReference type="EMBL" id="CP029359">
    <property type="protein sequence ID" value="AWK90238.1"/>
    <property type="molecule type" value="Genomic_DNA"/>
</dbReference>
<dbReference type="InterPro" id="IPR029063">
    <property type="entry name" value="SAM-dependent_MTases_sf"/>
</dbReference>
<dbReference type="RefSeq" id="WP_109334351.1">
    <property type="nucleotide sequence ID" value="NZ_CP029359.1"/>
</dbReference>
<organism evidence="1 2">
    <name type="scientific">Azospirillum thermophilum</name>
    <dbReference type="NCBI Taxonomy" id="2202148"/>
    <lineage>
        <taxon>Bacteria</taxon>
        <taxon>Pseudomonadati</taxon>
        <taxon>Pseudomonadota</taxon>
        <taxon>Alphaproteobacteria</taxon>
        <taxon>Rhodospirillales</taxon>
        <taxon>Azospirillaceae</taxon>
        <taxon>Azospirillum</taxon>
    </lineage>
</organism>
<reference evidence="2" key="1">
    <citation type="submission" date="2018-05" db="EMBL/GenBank/DDBJ databases">
        <title>Azospirillum thermophila sp. nov., a novel isolated from hot spring.</title>
        <authorList>
            <person name="Zhao Z."/>
        </authorList>
    </citation>
    <scope>NUCLEOTIDE SEQUENCE [LARGE SCALE GENOMIC DNA]</scope>
    <source>
        <strain evidence="2">CFH 70021</strain>
        <plasmid evidence="2">unnamed4</plasmid>
    </source>
</reference>
<dbReference type="OrthoDB" id="9765084at2"/>
<keyword evidence="1" id="KW-0614">Plasmid</keyword>
<geneLocation type="plasmid" evidence="1 2">
    <name>unnamed4</name>
</geneLocation>
<dbReference type="AlphaFoldDB" id="A0A2S2D0L8"/>
<accession>A0A2S2D0L8</accession>
<gene>
    <name evidence="1" type="ORF">DEW08_29945</name>
</gene>
<keyword evidence="2" id="KW-1185">Reference proteome</keyword>
<dbReference type="SUPFAM" id="SSF53335">
    <property type="entry name" value="S-adenosyl-L-methionine-dependent methyltransferases"/>
    <property type="match status" value="1"/>
</dbReference>
<proteinExistence type="predicted"/>
<name>A0A2S2D0L8_9PROT</name>
<evidence type="ECO:0008006" key="3">
    <source>
        <dbReference type="Google" id="ProtNLM"/>
    </source>
</evidence>
<dbReference type="KEGG" id="azz:DEW08_29945"/>
<dbReference type="Proteomes" id="UP000245629">
    <property type="component" value="Plasmid unnamed4"/>
</dbReference>
<dbReference type="CDD" id="cd02440">
    <property type="entry name" value="AdoMet_MTases"/>
    <property type="match status" value="1"/>
</dbReference>
<protein>
    <recommendedName>
        <fullName evidence="3">Methyltransferase domain-containing protein</fullName>
    </recommendedName>
</protein>
<dbReference type="Gene3D" id="3.40.50.150">
    <property type="entry name" value="Vaccinia Virus protein VP39"/>
    <property type="match status" value="1"/>
</dbReference>
<sequence>MAEYMASSAYQAAVLEGTVGIIDLRLDTGTWRIAGRFPCFKGDSAIWIPFEPARGLKLVFGEGKVNHDVLDRLRGVESPALPRLYDVFDVDIEYTPPQGVPADEAGAASMPAVALVMENCQEGPRFYSSNCSVNFPHIEECVKEFARLQLVPIDDWTKLTNMVGGRVVDCQEFRHLPERYAFDDTGFDRPALKSYVDAFVDRINRHCVANGIKPSGPPTYQGFRFRSGYEIPGYSSDGLEYDSYRKLPFVPLQGVTGKRVLELGSNLGFFPFQAAIHGAAEVTGVELLEEEHGFARTLNERFFRFDNVEFLRADLLDFVAGVSKPYDLVLLLSVIHTVFPGYTQPELDAFFARMASITTSFCFETPVYYRLMPGGPEYVAQVLQRHFRVVRLVYVYKAYKMGQRAIFFCYS</sequence>